<dbReference type="EMBL" id="MSFI01000032">
    <property type="protein sequence ID" value="OMP65698.1"/>
    <property type="molecule type" value="Genomic_DNA"/>
</dbReference>
<dbReference type="RefSeq" id="WP_076768213.1">
    <property type="nucleotide sequence ID" value="NZ_MSFI01000032.1"/>
</dbReference>
<keyword evidence="3" id="KW-1185">Reference proteome</keyword>
<dbReference type="OrthoDB" id="1806265at2"/>
<keyword evidence="1" id="KW-0732">Signal</keyword>
<feature type="signal peptide" evidence="1">
    <location>
        <begin position="1"/>
        <end position="19"/>
    </location>
</feature>
<evidence type="ECO:0000256" key="1">
    <source>
        <dbReference type="SAM" id="SignalP"/>
    </source>
</evidence>
<accession>A0A1V2A3W2</accession>
<dbReference type="PROSITE" id="PS51257">
    <property type="entry name" value="PROKAR_LIPOPROTEIN"/>
    <property type="match status" value="1"/>
</dbReference>
<evidence type="ECO:0000313" key="2">
    <source>
        <dbReference type="EMBL" id="OMP65698.1"/>
    </source>
</evidence>
<proteinExistence type="predicted"/>
<protein>
    <submittedName>
        <fullName evidence="2">Uncharacterized protein</fullName>
    </submittedName>
</protein>
<sequence length="198" mass="21965">MKRPFILLFLFVLLLSACADESDKSDQFVTVEPSKLFQGDAKRLEPHLEIMGGAVKVSYSGSHHAMNTKYEIWEDGKLVNSGRALGMEITEDALEEVTVSLKNDPDKESDFLVTVVFASEENGYNSAAFSIPKFDPSRANGHLELDEPIQFKEGAEEAIWGYTANEDGHISSGDDLEKIAKEADWAFLLKLTTDKSLD</sequence>
<feature type="chain" id="PRO_5010717606" evidence="1">
    <location>
        <begin position="20"/>
        <end position="198"/>
    </location>
</feature>
<organism evidence="2 3">
    <name type="scientific">Domibacillus epiphyticus</name>
    <dbReference type="NCBI Taxonomy" id="1714355"/>
    <lineage>
        <taxon>Bacteria</taxon>
        <taxon>Bacillati</taxon>
        <taxon>Bacillota</taxon>
        <taxon>Bacilli</taxon>
        <taxon>Bacillales</taxon>
        <taxon>Bacillaceae</taxon>
        <taxon>Domibacillus</taxon>
    </lineage>
</organism>
<reference evidence="2 3" key="1">
    <citation type="submission" date="2016-12" db="EMBL/GenBank/DDBJ databases">
        <title>Domibacillus sp. SAB 38T whole genome sequencing.</title>
        <authorList>
            <person name="Verma A."/>
            <person name="Ojha A.K."/>
            <person name="Krishnamurthi S."/>
        </authorList>
    </citation>
    <scope>NUCLEOTIDE SEQUENCE [LARGE SCALE GENOMIC DNA]</scope>
    <source>
        <strain evidence="2 3">SAB 38</strain>
    </source>
</reference>
<evidence type="ECO:0000313" key="3">
    <source>
        <dbReference type="Proteomes" id="UP000188613"/>
    </source>
</evidence>
<gene>
    <name evidence="2" type="ORF">BTO28_16215</name>
</gene>
<dbReference type="AlphaFoldDB" id="A0A1V2A3W2"/>
<comment type="caution">
    <text evidence="2">The sequence shown here is derived from an EMBL/GenBank/DDBJ whole genome shotgun (WGS) entry which is preliminary data.</text>
</comment>
<dbReference type="Proteomes" id="UP000188613">
    <property type="component" value="Unassembled WGS sequence"/>
</dbReference>
<name>A0A1V2A3W2_9BACI</name>